<dbReference type="CDD" id="cd01131">
    <property type="entry name" value="PilT"/>
    <property type="match status" value="1"/>
</dbReference>
<evidence type="ECO:0000313" key="3">
    <source>
        <dbReference type="EMBL" id="SHL05913.1"/>
    </source>
</evidence>
<dbReference type="GO" id="GO:0016887">
    <property type="term" value="F:ATP hydrolysis activity"/>
    <property type="evidence" value="ECO:0007669"/>
    <property type="project" value="InterPro"/>
</dbReference>
<dbReference type="STRING" id="1830138.SAMN05443507_13423"/>
<dbReference type="Gene3D" id="3.30.450.90">
    <property type="match status" value="1"/>
</dbReference>
<proteinExistence type="inferred from homology"/>
<organism evidence="3 4">
    <name type="scientific">Alicyclobacillus tolerans</name>
    <dbReference type="NCBI Taxonomy" id="90970"/>
    <lineage>
        <taxon>Bacteria</taxon>
        <taxon>Bacillati</taxon>
        <taxon>Bacillota</taxon>
        <taxon>Bacilli</taxon>
        <taxon>Bacillales</taxon>
        <taxon>Alicyclobacillaceae</taxon>
        <taxon>Alicyclobacillus</taxon>
    </lineage>
</organism>
<dbReference type="Pfam" id="PF00437">
    <property type="entry name" value="T2SSE"/>
    <property type="match status" value="1"/>
</dbReference>
<accession>A0A1M6XJ24</accession>
<dbReference type="RefSeq" id="WP_072875273.1">
    <property type="nucleotide sequence ID" value="NZ_FRAF01000034.1"/>
</dbReference>
<feature type="domain" description="Bacterial type II secretion system protein E" evidence="2">
    <location>
        <begin position="192"/>
        <end position="206"/>
    </location>
</feature>
<keyword evidence="4" id="KW-1185">Reference proteome</keyword>
<dbReference type="PANTHER" id="PTHR30486:SF6">
    <property type="entry name" value="TYPE IV PILUS RETRACTATION ATPASE PILT"/>
    <property type="match status" value="1"/>
</dbReference>
<dbReference type="SUPFAM" id="SSF52540">
    <property type="entry name" value="P-loop containing nucleoside triphosphate hydrolases"/>
    <property type="match status" value="1"/>
</dbReference>
<dbReference type="InterPro" id="IPR027417">
    <property type="entry name" value="P-loop_NTPase"/>
</dbReference>
<dbReference type="PANTHER" id="PTHR30486">
    <property type="entry name" value="TWITCHING MOTILITY PROTEIN PILT"/>
    <property type="match status" value="1"/>
</dbReference>
<protein>
    <submittedName>
        <fullName evidence="3">Twitching motility protein PilT</fullName>
    </submittedName>
</protein>
<dbReference type="EMBL" id="FRAF01000034">
    <property type="protein sequence ID" value="SHL05913.1"/>
    <property type="molecule type" value="Genomic_DNA"/>
</dbReference>
<dbReference type="GO" id="GO:0005524">
    <property type="term" value="F:ATP binding"/>
    <property type="evidence" value="ECO:0007669"/>
    <property type="project" value="InterPro"/>
</dbReference>
<dbReference type="InterPro" id="IPR050921">
    <property type="entry name" value="T4SS_GSP_E_ATPase"/>
</dbReference>
<evidence type="ECO:0000259" key="2">
    <source>
        <dbReference type="PROSITE" id="PS00662"/>
    </source>
</evidence>
<dbReference type="PROSITE" id="PS00662">
    <property type="entry name" value="T2SP_E"/>
    <property type="match status" value="1"/>
</dbReference>
<evidence type="ECO:0000313" key="4">
    <source>
        <dbReference type="Proteomes" id="UP000184016"/>
    </source>
</evidence>
<dbReference type="SMART" id="SM00382">
    <property type="entry name" value="AAA"/>
    <property type="match status" value="1"/>
</dbReference>
<dbReference type="Proteomes" id="UP000184016">
    <property type="component" value="Unassembled WGS sequence"/>
</dbReference>
<name>A0A1M6XJ24_9BACL</name>
<dbReference type="Gene3D" id="3.40.50.300">
    <property type="entry name" value="P-loop containing nucleotide triphosphate hydrolases"/>
    <property type="match status" value="1"/>
</dbReference>
<reference evidence="4" key="1">
    <citation type="submission" date="2016-11" db="EMBL/GenBank/DDBJ databases">
        <authorList>
            <person name="Varghese N."/>
            <person name="Submissions S."/>
        </authorList>
    </citation>
    <scope>NUCLEOTIDE SEQUENCE [LARGE SCALE GENOMIC DNA]</scope>
    <source>
        <strain evidence="4">USBA-503</strain>
    </source>
</reference>
<gene>
    <name evidence="3" type="ORF">SAMN05443507_13423</name>
</gene>
<comment type="similarity">
    <text evidence="1">Belongs to the GSP E family.</text>
</comment>
<dbReference type="InterPro" id="IPR006321">
    <property type="entry name" value="PilT/PilU"/>
</dbReference>
<dbReference type="AlphaFoldDB" id="A0A1M6XJ24"/>
<dbReference type="InterPro" id="IPR001482">
    <property type="entry name" value="T2SS/T4SS_dom"/>
</dbReference>
<dbReference type="InterPro" id="IPR003593">
    <property type="entry name" value="AAA+_ATPase"/>
</dbReference>
<dbReference type="NCBIfam" id="TIGR01420">
    <property type="entry name" value="pilT_fam"/>
    <property type="match status" value="1"/>
</dbReference>
<evidence type="ECO:0000256" key="1">
    <source>
        <dbReference type="ARBA" id="ARBA00006611"/>
    </source>
</evidence>
<sequence length="349" mass="39616">MNILELLEKAVLHNASDIHLSVGSPPILRIQGMLVAIERELESDDIRSFAKLIMTEEQLAKLQKEKNIDMLYSLHDKFRYRINAYIQREQLSLAIRIVPSQIPSLSEMNMPKIFLHLCQLSHGLVIVTGPTGSGKSTTLAAMIQHINQTQKKKIITLEDPIEFLYSHMGCLIEQREIGRDTNSYADGLRSALRQDPDILLLGEMRDIETMATAITAAETGHLVFTTLHTPDATSAVERIIDVFPAIQQQQIRVQLANILQAVIAQKLFRGPDKQRVAAYEILIGNTAVANLIRQEKVHQIRSIMQTSREEGMQTMEMHIRELLEKQQIFFEADRVAMTTFGKLFKDRPL</sequence>